<dbReference type="InterPro" id="IPR003379">
    <property type="entry name" value="Carboxylase_cons_dom"/>
</dbReference>
<dbReference type="SUPFAM" id="SSF89000">
    <property type="entry name" value="post-HMGL domain-like"/>
    <property type="match status" value="1"/>
</dbReference>
<keyword evidence="4" id="KW-1185">Reference proteome</keyword>
<dbReference type="PANTHER" id="PTHR43778">
    <property type="entry name" value="PYRUVATE CARBOXYLASE"/>
    <property type="match status" value="1"/>
</dbReference>
<proteinExistence type="predicted"/>
<dbReference type="Pfam" id="PF02436">
    <property type="entry name" value="PYC_OADA"/>
    <property type="match status" value="1"/>
</dbReference>
<sequence length="73" mass="8066">SFSLNLLEKFPLVCKNYGEANKALGDIIKVAPSSKVVGDLAQFMTQHGITSSEELEKDAEKHPLPKSVQDFFE</sequence>
<dbReference type="GO" id="GO:0004736">
    <property type="term" value="F:pyruvate carboxylase activity"/>
    <property type="evidence" value="ECO:0007669"/>
    <property type="project" value="TreeGrafter"/>
</dbReference>
<dbReference type="OrthoDB" id="196847at2759"/>
<reference evidence="3 4" key="1">
    <citation type="submission" date="2015-09" db="EMBL/GenBank/DDBJ databases">
        <title>Draft genome of the parasitic nematode Teladorsagia circumcincta isolate WARC Sus (inbred).</title>
        <authorList>
            <person name="Mitreva M."/>
        </authorList>
    </citation>
    <scope>NUCLEOTIDE SEQUENCE [LARGE SCALE GENOMIC DNA]</scope>
    <source>
        <strain evidence="3 4">S</strain>
    </source>
</reference>
<evidence type="ECO:0000256" key="1">
    <source>
        <dbReference type="SAM" id="MobiDB-lite"/>
    </source>
</evidence>
<protein>
    <recommendedName>
        <fullName evidence="2">Carboxylase conserved domain-containing protein</fullName>
    </recommendedName>
</protein>
<name>A0A2G9TA36_TELCI</name>
<dbReference type="GO" id="GO:0005737">
    <property type="term" value="C:cytoplasm"/>
    <property type="evidence" value="ECO:0007669"/>
    <property type="project" value="TreeGrafter"/>
</dbReference>
<gene>
    <name evidence="3" type="ORF">TELCIR_23833</name>
</gene>
<dbReference type="InterPro" id="IPR055268">
    <property type="entry name" value="PCB-like"/>
</dbReference>
<evidence type="ECO:0000313" key="3">
    <source>
        <dbReference type="EMBL" id="PIO54794.1"/>
    </source>
</evidence>
<dbReference type="Proteomes" id="UP000230423">
    <property type="component" value="Unassembled WGS sequence"/>
</dbReference>
<organism evidence="3 4">
    <name type="scientific">Teladorsagia circumcincta</name>
    <name type="common">Brown stomach worm</name>
    <name type="synonym">Ostertagia circumcincta</name>
    <dbReference type="NCBI Taxonomy" id="45464"/>
    <lineage>
        <taxon>Eukaryota</taxon>
        <taxon>Metazoa</taxon>
        <taxon>Ecdysozoa</taxon>
        <taxon>Nematoda</taxon>
        <taxon>Chromadorea</taxon>
        <taxon>Rhabditida</taxon>
        <taxon>Rhabditina</taxon>
        <taxon>Rhabditomorpha</taxon>
        <taxon>Strongyloidea</taxon>
        <taxon>Trichostrongylidae</taxon>
        <taxon>Teladorsagia</taxon>
    </lineage>
</organism>
<accession>A0A2G9TA36</accession>
<feature type="region of interest" description="Disordered" evidence="1">
    <location>
        <begin position="51"/>
        <end position="73"/>
    </location>
</feature>
<evidence type="ECO:0000259" key="2">
    <source>
        <dbReference type="Pfam" id="PF02436"/>
    </source>
</evidence>
<dbReference type="GO" id="GO:0006094">
    <property type="term" value="P:gluconeogenesis"/>
    <property type="evidence" value="ECO:0007669"/>
    <property type="project" value="TreeGrafter"/>
</dbReference>
<feature type="non-terminal residue" evidence="3">
    <location>
        <position position="1"/>
    </location>
</feature>
<feature type="domain" description="Carboxylase conserved" evidence="2">
    <location>
        <begin position="3"/>
        <end position="73"/>
    </location>
</feature>
<dbReference type="PANTHER" id="PTHR43778:SF2">
    <property type="entry name" value="PYRUVATE CARBOXYLASE, MITOCHONDRIAL"/>
    <property type="match status" value="1"/>
</dbReference>
<evidence type="ECO:0000313" key="4">
    <source>
        <dbReference type="Proteomes" id="UP000230423"/>
    </source>
</evidence>
<dbReference type="AlphaFoldDB" id="A0A2G9TA36"/>
<dbReference type="Gene3D" id="1.10.472.90">
    <property type="entry name" value="Conserved carboxylase domain"/>
    <property type="match status" value="1"/>
</dbReference>
<dbReference type="EMBL" id="KZ392380">
    <property type="protein sequence ID" value="PIO54794.1"/>
    <property type="molecule type" value="Genomic_DNA"/>
</dbReference>
<feature type="non-terminal residue" evidence="3">
    <location>
        <position position="73"/>
    </location>
</feature>